<dbReference type="GO" id="GO:0046525">
    <property type="term" value="F:xylosylprotein 4-beta-galactosyltransferase activity"/>
    <property type="evidence" value="ECO:0007669"/>
    <property type="project" value="UniProtKB-EC"/>
</dbReference>
<dbReference type="UniPathway" id="UPA00378"/>
<organism evidence="20 21">
    <name type="scientific">Temnothorax longispinosus</name>
    <dbReference type="NCBI Taxonomy" id="300112"/>
    <lineage>
        <taxon>Eukaryota</taxon>
        <taxon>Metazoa</taxon>
        <taxon>Ecdysozoa</taxon>
        <taxon>Arthropoda</taxon>
        <taxon>Hexapoda</taxon>
        <taxon>Insecta</taxon>
        <taxon>Pterygota</taxon>
        <taxon>Neoptera</taxon>
        <taxon>Endopterygota</taxon>
        <taxon>Hymenoptera</taxon>
        <taxon>Apocrita</taxon>
        <taxon>Aculeata</taxon>
        <taxon>Formicoidea</taxon>
        <taxon>Formicidae</taxon>
        <taxon>Myrmicinae</taxon>
        <taxon>Temnothorax</taxon>
    </lineage>
</organism>
<dbReference type="GO" id="GO:0046872">
    <property type="term" value="F:metal ion binding"/>
    <property type="evidence" value="ECO:0007669"/>
    <property type="project" value="UniProtKB-UniRule"/>
</dbReference>
<dbReference type="Gene3D" id="3.90.550.10">
    <property type="entry name" value="Spore Coat Polysaccharide Biosynthesis Protein SpsA, Chain A"/>
    <property type="match status" value="1"/>
</dbReference>
<dbReference type="CDD" id="cd00899">
    <property type="entry name" value="b4GalT"/>
    <property type="match status" value="1"/>
</dbReference>
<evidence type="ECO:0000256" key="9">
    <source>
        <dbReference type="ARBA" id="ARBA00022968"/>
    </source>
</evidence>
<dbReference type="GO" id="GO:0005975">
    <property type="term" value="P:carbohydrate metabolic process"/>
    <property type="evidence" value="ECO:0007669"/>
    <property type="project" value="InterPro"/>
</dbReference>
<keyword evidence="5 16" id="KW-0328">Glycosyltransferase</keyword>
<evidence type="ECO:0000256" key="2">
    <source>
        <dbReference type="ARBA" id="ARBA00004323"/>
    </source>
</evidence>
<keyword evidence="13 16" id="KW-0325">Glycoprotein</keyword>
<evidence type="ECO:0000256" key="10">
    <source>
        <dbReference type="ARBA" id="ARBA00022989"/>
    </source>
</evidence>
<comment type="function">
    <text evidence="16">Catalyzes the transfer of galactose onto proteins or lipids.</text>
</comment>
<evidence type="ECO:0000256" key="5">
    <source>
        <dbReference type="ARBA" id="ARBA00022676"/>
    </source>
</evidence>
<keyword evidence="7" id="KW-0812">Transmembrane</keyword>
<evidence type="ECO:0000313" key="21">
    <source>
        <dbReference type="Proteomes" id="UP000310200"/>
    </source>
</evidence>
<keyword evidence="6 16" id="KW-0808">Transferase</keyword>
<evidence type="ECO:0000313" key="20">
    <source>
        <dbReference type="EMBL" id="TGZ52547.1"/>
    </source>
</evidence>
<evidence type="ECO:0000256" key="13">
    <source>
        <dbReference type="ARBA" id="ARBA00023180"/>
    </source>
</evidence>
<evidence type="ECO:0000256" key="16">
    <source>
        <dbReference type="RuleBase" id="RU368121"/>
    </source>
</evidence>
<evidence type="ECO:0000256" key="12">
    <source>
        <dbReference type="ARBA" id="ARBA00023136"/>
    </source>
</evidence>
<evidence type="ECO:0000256" key="11">
    <source>
        <dbReference type="ARBA" id="ARBA00023034"/>
    </source>
</evidence>
<comment type="caution">
    <text evidence="20">The sequence shown here is derived from an EMBL/GenBank/DDBJ whole genome shotgun (WGS) entry which is preliminary data.</text>
</comment>
<feature type="domain" description="Galactosyltransferase N-terminal" evidence="19">
    <location>
        <begin position="57"/>
        <end position="152"/>
    </location>
</feature>
<evidence type="ECO:0000256" key="7">
    <source>
        <dbReference type="ARBA" id="ARBA00022692"/>
    </source>
</evidence>
<feature type="domain" description="Galactosyltransferase C-terminal" evidence="18">
    <location>
        <begin position="160"/>
        <end position="234"/>
    </location>
</feature>
<dbReference type="SUPFAM" id="SSF53448">
    <property type="entry name" value="Nucleotide-diphospho-sugar transferases"/>
    <property type="match status" value="1"/>
</dbReference>
<dbReference type="PANTHER" id="PTHR19300">
    <property type="entry name" value="BETA-1,4-GALACTOSYLTRANSFERASE"/>
    <property type="match status" value="1"/>
</dbReference>
<keyword evidence="14 16" id="KW-0464">Manganese</keyword>
<keyword evidence="11" id="KW-0333">Golgi apparatus</keyword>
<dbReference type="Proteomes" id="UP000310200">
    <property type="component" value="Unassembled WGS sequence"/>
</dbReference>
<dbReference type="EC" id="2.4.1.-" evidence="16"/>
<comment type="subcellular location">
    <subcellularLocation>
        <location evidence="2">Golgi apparatus membrane</location>
        <topology evidence="2">Single-pass type II membrane protein</topology>
    </subcellularLocation>
    <subcellularLocation>
        <location evidence="16">Membrane</location>
        <topology evidence="16">Single-pass type II membrane protein</topology>
    </subcellularLocation>
</comment>
<keyword evidence="10" id="KW-1133">Transmembrane helix</keyword>
<keyword evidence="8 16" id="KW-0479">Metal-binding</keyword>
<accession>A0A4S2KWQ2</accession>
<gene>
    <name evidence="20" type="ORF">DBV15_07938</name>
</gene>
<feature type="region of interest" description="Disordered" evidence="17">
    <location>
        <begin position="311"/>
        <end position="330"/>
    </location>
</feature>
<dbReference type="Pfam" id="PF02709">
    <property type="entry name" value="Glyco_transf_7C"/>
    <property type="match status" value="1"/>
</dbReference>
<dbReference type="STRING" id="300112.A0A4S2KWQ2"/>
<dbReference type="FunFam" id="3.90.550.10:FF:000062">
    <property type="entry name" value="beta-1,4-galactosyltransferase 7 isoform X1"/>
    <property type="match status" value="1"/>
</dbReference>
<evidence type="ECO:0000256" key="14">
    <source>
        <dbReference type="ARBA" id="ARBA00023211"/>
    </source>
</evidence>
<evidence type="ECO:0000256" key="17">
    <source>
        <dbReference type="SAM" id="MobiDB-lite"/>
    </source>
</evidence>
<dbReference type="Pfam" id="PF13733">
    <property type="entry name" value="Glyco_transf_7N"/>
    <property type="match status" value="1"/>
</dbReference>
<reference evidence="20 21" key="1">
    <citation type="journal article" date="2019" name="Philos. Trans. R. Soc. Lond., B, Biol. Sci.">
        <title>Ant behaviour and brain gene expression of defending hosts depend on the ecological success of the intruding social parasite.</title>
        <authorList>
            <person name="Kaur R."/>
            <person name="Stoldt M."/>
            <person name="Jongepier E."/>
            <person name="Feldmeyer B."/>
            <person name="Menzel F."/>
            <person name="Bornberg-Bauer E."/>
            <person name="Foitzik S."/>
        </authorList>
    </citation>
    <scope>NUCLEOTIDE SEQUENCE [LARGE SCALE GENOMIC DNA]</scope>
    <source>
        <tissue evidence="20">Whole body</tissue>
    </source>
</reference>
<dbReference type="InterPro" id="IPR027995">
    <property type="entry name" value="Galactosyl_T_N"/>
</dbReference>
<comment type="cofactor">
    <cofactor evidence="1 16">
        <name>Mn(2+)</name>
        <dbReference type="ChEBI" id="CHEBI:29035"/>
    </cofactor>
</comment>
<evidence type="ECO:0000256" key="8">
    <source>
        <dbReference type="ARBA" id="ARBA00022723"/>
    </source>
</evidence>
<dbReference type="InterPro" id="IPR003859">
    <property type="entry name" value="Galactosyl_T"/>
</dbReference>
<name>A0A4S2KWQ2_9HYME</name>
<evidence type="ECO:0000256" key="3">
    <source>
        <dbReference type="ARBA" id="ARBA00004922"/>
    </source>
</evidence>
<evidence type="ECO:0000256" key="1">
    <source>
        <dbReference type="ARBA" id="ARBA00001936"/>
    </source>
</evidence>
<keyword evidence="9 16" id="KW-0735">Signal-anchor</keyword>
<evidence type="ECO:0000259" key="18">
    <source>
        <dbReference type="Pfam" id="PF02709"/>
    </source>
</evidence>
<dbReference type="GO" id="GO:0000139">
    <property type="term" value="C:Golgi membrane"/>
    <property type="evidence" value="ECO:0007669"/>
    <property type="project" value="UniProtKB-SubCell"/>
</dbReference>
<comment type="catalytic activity">
    <reaction evidence="15">
        <text>3-O-(beta-D-xylosyl)-L-seryl-[protein] + UDP-alpha-D-galactose = 3-O-(beta-D-galactosyl-(1-&gt;4)-beta-D-xylosyl)-L-seryl-[protein] + UDP + H(+)</text>
        <dbReference type="Rhea" id="RHEA:15297"/>
        <dbReference type="Rhea" id="RHEA-COMP:12567"/>
        <dbReference type="Rhea" id="RHEA-COMP:12570"/>
        <dbReference type="ChEBI" id="CHEBI:15378"/>
        <dbReference type="ChEBI" id="CHEBI:58223"/>
        <dbReference type="ChEBI" id="CHEBI:66914"/>
        <dbReference type="ChEBI" id="CHEBI:132085"/>
        <dbReference type="ChEBI" id="CHEBI:132088"/>
        <dbReference type="EC" id="2.4.1.133"/>
    </reaction>
</comment>
<dbReference type="InterPro" id="IPR029044">
    <property type="entry name" value="Nucleotide-diphossugar_trans"/>
</dbReference>
<comment type="similarity">
    <text evidence="4 16">Belongs to the glycosyltransferase 7 family.</text>
</comment>
<evidence type="ECO:0000256" key="6">
    <source>
        <dbReference type="ARBA" id="ARBA00022679"/>
    </source>
</evidence>
<evidence type="ECO:0000256" key="4">
    <source>
        <dbReference type="ARBA" id="ARBA00005735"/>
    </source>
</evidence>
<evidence type="ECO:0000259" key="19">
    <source>
        <dbReference type="Pfam" id="PF13733"/>
    </source>
</evidence>
<dbReference type="PRINTS" id="PR02050">
    <property type="entry name" value="B14GALTRFASE"/>
</dbReference>
<dbReference type="PANTHER" id="PTHR19300:SF30">
    <property type="entry name" value="BETA-1,4-GALACTOSYLTRANSFERASE 7"/>
    <property type="match status" value="1"/>
</dbReference>
<dbReference type="GO" id="GO:0030166">
    <property type="term" value="P:proteoglycan biosynthetic process"/>
    <property type="evidence" value="ECO:0007669"/>
    <property type="project" value="TreeGrafter"/>
</dbReference>
<dbReference type="EMBL" id="QBLH01001253">
    <property type="protein sequence ID" value="TGZ52547.1"/>
    <property type="molecule type" value="Genomic_DNA"/>
</dbReference>
<evidence type="ECO:0000256" key="15">
    <source>
        <dbReference type="ARBA" id="ARBA00051458"/>
    </source>
</evidence>
<keyword evidence="21" id="KW-1185">Reference proteome</keyword>
<dbReference type="AlphaFoldDB" id="A0A4S2KWQ2"/>
<protein>
    <recommendedName>
        <fullName evidence="16">Beta-1,4-N-acetylgalactosaminyltransferase</fullName>
        <ecNumber evidence="16">2.4.1.-</ecNumber>
    </recommendedName>
    <alternativeName>
        <fullName evidence="16">Beta-4-GalNAcT</fullName>
    </alternativeName>
</protein>
<proteinExistence type="inferred from homology"/>
<dbReference type="InterPro" id="IPR027791">
    <property type="entry name" value="Galactosyl_T_C"/>
</dbReference>
<keyword evidence="12" id="KW-0472">Membrane</keyword>
<sequence>MSIQAFIGNRQLQNMDNIWKSTRFKYIFACILITFVTSYECKCEANVQPSQHLKQAANEINGYKKKAEHRLAILVPFRDRFEELLIFVPHIQKFLDKQNIDYHIFVLNQVDRYRFNRASLINVGFLETEKAFDYIAMHDVDLLPMNDQLSYAYPSTGPHHISSPDLHPRYHYFTFIGGILLIKREHFIQVNGMSNKYWGWGLEDDEFYVRLKEASLSVSRPQNISTGTHNTFKHIHDRNHRKRDMTKCYNQREVTRKRDRQTGLNNVSYKILDTIKMTISDISLTVINISLLCDKSSTPWCECEKLVGSKDQGRSKEKKKTNNSKLATGL</sequence>
<comment type="pathway">
    <text evidence="3 16">Protein modification; protein glycosylation.</text>
</comment>